<dbReference type="PROSITE" id="PS51471">
    <property type="entry name" value="FE2OG_OXY"/>
    <property type="match status" value="1"/>
</dbReference>
<evidence type="ECO:0000313" key="4">
    <source>
        <dbReference type="Proteomes" id="UP000177953"/>
    </source>
</evidence>
<dbReference type="Gene3D" id="2.60.120.330">
    <property type="entry name" value="B-lactam Antibiotic, Isopenicillin N Synthase, Chain"/>
    <property type="match status" value="1"/>
</dbReference>
<dbReference type="Proteomes" id="UP000177953">
    <property type="component" value="Unassembled WGS sequence"/>
</dbReference>
<name>A0A1F6ME23_9BACT</name>
<dbReference type="AlphaFoldDB" id="A0A1F6ME23"/>
<dbReference type="EMBL" id="MFPU01000022">
    <property type="protein sequence ID" value="OGH69810.1"/>
    <property type="molecule type" value="Genomic_DNA"/>
</dbReference>
<accession>A0A1F6ME23</accession>
<organism evidence="3 4">
    <name type="scientific">Candidatus Magasanikbacteria bacterium RIFCSPHIGHO2_01_FULL_47_8</name>
    <dbReference type="NCBI Taxonomy" id="1798673"/>
    <lineage>
        <taxon>Bacteria</taxon>
        <taxon>Candidatus Magasanikiibacteriota</taxon>
    </lineage>
</organism>
<gene>
    <name evidence="3" type="ORF">A2754_02005</name>
</gene>
<keyword evidence="1" id="KW-0408">Iron</keyword>
<feature type="domain" description="Fe2OG dioxygenase" evidence="2">
    <location>
        <begin position="143"/>
        <end position="238"/>
    </location>
</feature>
<evidence type="ECO:0000313" key="3">
    <source>
        <dbReference type="EMBL" id="OGH69810.1"/>
    </source>
</evidence>
<evidence type="ECO:0000259" key="2">
    <source>
        <dbReference type="PROSITE" id="PS51471"/>
    </source>
</evidence>
<dbReference type="SUPFAM" id="SSF51197">
    <property type="entry name" value="Clavaminate synthase-like"/>
    <property type="match status" value="1"/>
</dbReference>
<dbReference type="InterPro" id="IPR005123">
    <property type="entry name" value="Oxoglu/Fe-dep_dioxygenase_dom"/>
</dbReference>
<protein>
    <recommendedName>
        <fullName evidence="2">Fe2OG dioxygenase domain-containing protein</fullName>
    </recommendedName>
</protein>
<comment type="caution">
    <text evidence="3">The sequence shown here is derived from an EMBL/GenBank/DDBJ whole genome shotgun (WGS) entry which is preliminary data.</text>
</comment>
<reference evidence="3 4" key="1">
    <citation type="journal article" date="2016" name="Nat. Commun.">
        <title>Thousands of microbial genomes shed light on interconnected biogeochemical processes in an aquifer system.</title>
        <authorList>
            <person name="Anantharaman K."/>
            <person name="Brown C.T."/>
            <person name="Hug L.A."/>
            <person name="Sharon I."/>
            <person name="Castelle C.J."/>
            <person name="Probst A.J."/>
            <person name="Thomas B.C."/>
            <person name="Singh A."/>
            <person name="Wilkins M.J."/>
            <person name="Karaoz U."/>
            <person name="Brodie E.L."/>
            <person name="Williams K.H."/>
            <person name="Hubbard S.S."/>
            <person name="Banfield J.F."/>
        </authorList>
    </citation>
    <scope>NUCLEOTIDE SEQUENCE [LARGE SCALE GENOMIC DNA]</scope>
</reference>
<comment type="similarity">
    <text evidence="1">Belongs to the iron/ascorbate-dependent oxidoreductase family.</text>
</comment>
<dbReference type="InterPro" id="IPR027443">
    <property type="entry name" value="IPNS-like_sf"/>
</dbReference>
<dbReference type="GO" id="GO:0046872">
    <property type="term" value="F:metal ion binding"/>
    <property type="evidence" value="ECO:0007669"/>
    <property type="project" value="UniProtKB-KW"/>
</dbReference>
<keyword evidence="1" id="KW-0560">Oxidoreductase</keyword>
<proteinExistence type="inferred from homology"/>
<evidence type="ECO:0000256" key="1">
    <source>
        <dbReference type="RuleBase" id="RU003682"/>
    </source>
</evidence>
<sequence length="264" mass="28841">MPKISDQIPTWINLQDPSACLAAFRTIGAVRVPAVIDPFFATRVFTAAELVFKLSEEEKEVCRRRGVSAGYTPPGVEGVKNGAKDPDRCFWDILSPDREKNIFPGKEPRFQELATELYRTLETFVMRLLEVAYPEVANLAVGGHHLLRFSSYSENNTAQALFPSHVDFGLVTAYLGGSSPGLQGKVGEEWVDINNPIGSVLLGAGTTLKMYDPAVVPFRHQVLGGHGPRLSVALFTEPRAEVLLPNGSTAGEHLQKLVAGIRKD</sequence>
<dbReference type="GO" id="GO:0016491">
    <property type="term" value="F:oxidoreductase activity"/>
    <property type="evidence" value="ECO:0007669"/>
    <property type="project" value="UniProtKB-KW"/>
</dbReference>
<keyword evidence="1" id="KW-0479">Metal-binding</keyword>